<accession>A0ABU1APQ8</accession>
<dbReference type="RefSeq" id="WP_308986028.1">
    <property type="nucleotide sequence ID" value="NZ_JARXIC010000027.1"/>
</dbReference>
<protein>
    <recommendedName>
        <fullName evidence="3">NADH:ubiquinone oxidoreductase intermediate-associated protein 30 domain-containing protein</fullName>
    </recommendedName>
</protein>
<evidence type="ECO:0008006" key="3">
    <source>
        <dbReference type="Google" id="ProtNLM"/>
    </source>
</evidence>
<dbReference type="EMBL" id="JARXIC010000027">
    <property type="protein sequence ID" value="MDQ8195578.1"/>
    <property type="molecule type" value="Genomic_DNA"/>
</dbReference>
<keyword evidence="2" id="KW-1185">Reference proteome</keyword>
<gene>
    <name evidence="1" type="ORF">QEH59_14185</name>
</gene>
<sequence>MSMFFTPRLLSMAVLWLSVFCIYLDAEEAPESFNIFASDAHWIFISGAEFPPGGRGHFTLNLNAETAATGVLSFDFRQGGKYVGAETKVAIPAGYQELRMQVKADQQLTLGLRLKDSTDQVHQWRMVYSNHGEWQPVRVRFHQAAPIHFGGAKDGVIHYPIRRMQLLVNRRGVTEPGEVAFTAFEILP</sequence>
<reference evidence="1 2" key="1">
    <citation type="submission" date="2023-04" db="EMBL/GenBank/DDBJ databases">
        <title>A novel bacteria isolated from coastal sediment.</title>
        <authorList>
            <person name="Liu X.-J."/>
            <person name="Du Z.-J."/>
        </authorList>
    </citation>
    <scope>NUCLEOTIDE SEQUENCE [LARGE SCALE GENOMIC DNA]</scope>
    <source>
        <strain evidence="1 2">SDUM461004</strain>
    </source>
</reference>
<dbReference type="Proteomes" id="UP001243717">
    <property type="component" value="Unassembled WGS sequence"/>
</dbReference>
<evidence type="ECO:0000313" key="2">
    <source>
        <dbReference type="Proteomes" id="UP001243717"/>
    </source>
</evidence>
<evidence type="ECO:0000313" key="1">
    <source>
        <dbReference type="EMBL" id="MDQ8195578.1"/>
    </source>
</evidence>
<proteinExistence type="predicted"/>
<name>A0ABU1APQ8_9BACT</name>
<comment type="caution">
    <text evidence="1">The sequence shown here is derived from an EMBL/GenBank/DDBJ whole genome shotgun (WGS) entry which is preliminary data.</text>
</comment>
<organism evidence="1 2">
    <name type="scientific">Thalassobacterium sedimentorum</name>
    <dbReference type="NCBI Taxonomy" id="3041258"/>
    <lineage>
        <taxon>Bacteria</taxon>
        <taxon>Pseudomonadati</taxon>
        <taxon>Verrucomicrobiota</taxon>
        <taxon>Opitutia</taxon>
        <taxon>Puniceicoccales</taxon>
        <taxon>Coraliomargaritaceae</taxon>
        <taxon>Thalassobacterium</taxon>
    </lineage>
</organism>